<reference evidence="1" key="1">
    <citation type="submission" date="2018-02" db="EMBL/GenBank/DDBJ databases">
        <title>Rhizophora mucronata_Transcriptome.</title>
        <authorList>
            <person name="Meera S.P."/>
            <person name="Sreeshan A."/>
            <person name="Augustine A."/>
        </authorList>
    </citation>
    <scope>NUCLEOTIDE SEQUENCE</scope>
    <source>
        <tissue evidence="1">Leaf</tissue>
    </source>
</reference>
<protein>
    <submittedName>
        <fullName evidence="1">Uncharacterized protein</fullName>
    </submittedName>
</protein>
<dbReference type="AlphaFoldDB" id="A0A2P2JPT3"/>
<organism evidence="1">
    <name type="scientific">Rhizophora mucronata</name>
    <name type="common">Asiatic mangrove</name>
    <dbReference type="NCBI Taxonomy" id="61149"/>
    <lineage>
        <taxon>Eukaryota</taxon>
        <taxon>Viridiplantae</taxon>
        <taxon>Streptophyta</taxon>
        <taxon>Embryophyta</taxon>
        <taxon>Tracheophyta</taxon>
        <taxon>Spermatophyta</taxon>
        <taxon>Magnoliopsida</taxon>
        <taxon>eudicotyledons</taxon>
        <taxon>Gunneridae</taxon>
        <taxon>Pentapetalae</taxon>
        <taxon>rosids</taxon>
        <taxon>fabids</taxon>
        <taxon>Malpighiales</taxon>
        <taxon>Rhizophoraceae</taxon>
        <taxon>Rhizophora</taxon>
    </lineage>
</organism>
<evidence type="ECO:0000313" key="1">
    <source>
        <dbReference type="EMBL" id="MBW95469.1"/>
    </source>
</evidence>
<accession>A0A2P2JPT3</accession>
<proteinExistence type="predicted"/>
<name>A0A2P2JPT3_RHIMU</name>
<sequence length="23" mass="2713">MDCKIKYSTSGATHYNRGRWKLP</sequence>
<dbReference type="EMBL" id="GGEC01014986">
    <property type="protein sequence ID" value="MBW95469.1"/>
    <property type="molecule type" value="Transcribed_RNA"/>
</dbReference>